<dbReference type="NCBIfam" id="NF047752">
    <property type="entry name" value="MntA_antitoxin"/>
    <property type="match status" value="1"/>
</dbReference>
<dbReference type="InterPro" id="IPR041633">
    <property type="entry name" value="Polbeta"/>
</dbReference>
<evidence type="ECO:0000313" key="3">
    <source>
        <dbReference type="Proteomes" id="UP000199371"/>
    </source>
</evidence>
<evidence type="ECO:0000313" key="2">
    <source>
        <dbReference type="EMBL" id="SEI10481.1"/>
    </source>
</evidence>
<gene>
    <name evidence="2" type="ORF">SAMN05660691_03705</name>
</gene>
<dbReference type="CDD" id="cd05403">
    <property type="entry name" value="NT_KNTase_like"/>
    <property type="match status" value="1"/>
</dbReference>
<reference evidence="3" key="1">
    <citation type="submission" date="2016-10" db="EMBL/GenBank/DDBJ databases">
        <authorList>
            <person name="Varghese N."/>
            <person name="Submissions S."/>
        </authorList>
    </citation>
    <scope>NUCLEOTIDE SEQUENCE [LARGE SCALE GENOMIC DNA]</scope>
    <source>
        <strain evidence="3">DSM 17616</strain>
    </source>
</reference>
<sequence length="133" mass="14475">MLNFSPILQLLQQRLPNVMAVYAFGSQIHGTAGKSSDLDLAVLVPGYADVIELWDISSDIAELANCEVDLLDFRAASTVMQYQILTTGKCLFALDSSVGVYEAMVLSQMTALNEARAGLLQDIREEGAVYGRK</sequence>
<dbReference type="InterPro" id="IPR052930">
    <property type="entry name" value="TA_antitoxin_MntA"/>
</dbReference>
<dbReference type="InterPro" id="IPR043519">
    <property type="entry name" value="NT_sf"/>
</dbReference>
<dbReference type="RefSeq" id="WP_245728395.1">
    <property type="nucleotide sequence ID" value="NZ_FNXF01000019.1"/>
</dbReference>
<dbReference type="Proteomes" id="UP000199371">
    <property type="component" value="Unassembled WGS sequence"/>
</dbReference>
<dbReference type="SUPFAM" id="SSF81301">
    <property type="entry name" value="Nucleotidyltransferase"/>
    <property type="match status" value="1"/>
</dbReference>
<name>A0A1H6N705_9GAMM</name>
<keyword evidence="2" id="KW-0808">Transferase</keyword>
<keyword evidence="3" id="KW-1185">Reference proteome</keyword>
<dbReference type="STRING" id="173990.SAMN05660691_03705"/>
<protein>
    <submittedName>
        <fullName evidence="2">Predicted nucleotidyltransferase</fullName>
    </submittedName>
</protein>
<dbReference type="GO" id="GO:0016740">
    <property type="term" value="F:transferase activity"/>
    <property type="evidence" value="ECO:0007669"/>
    <property type="project" value="UniProtKB-KW"/>
</dbReference>
<feature type="domain" description="Polymerase beta nucleotidyltransferase" evidence="1">
    <location>
        <begin position="9"/>
        <end position="95"/>
    </location>
</feature>
<evidence type="ECO:0000259" key="1">
    <source>
        <dbReference type="Pfam" id="PF18765"/>
    </source>
</evidence>
<dbReference type="PANTHER" id="PTHR43852">
    <property type="entry name" value="NUCLEOTIDYLTRANSFERASE"/>
    <property type="match status" value="1"/>
</dbReference>
<dbReference type="AlphaFoldDB" id="A0A1H6N705"/>
<dbReference type="Gene3D" id="3.30.460.10">
    <property type="entry name" value="Beta Polymerase, domain 2"/>
    <property type="match status" value="1"/>
</dbReference>
<proteinExistence type="predicted"/>
<dbReference type="PANTHER" id="PTHR43852:SF2">
    <property type="entry name" value="PROTEIN ADENYLYLTRANSFERASE MNTA"/>
    <property type="match status" value="1"/>
</dbReference>
<dbReference type="EMBL" id="FNXF01000019">
    <property type="protein sequence ID" value="SEI10481.1"/>
    <property type="molecule type" value="Genomic_DNA"/>
</dbReference>
<dbReference type="Pfam" id="PF18765">
    <property type="entry name" value="Polbeta"/>
    <property type="match status" value="1"/>
</dbReference>
<organism evidence="2 3">
    <name type="scientific">Rheinheimera pacifica</name>
    <dbReference type="NCBI Taxonomy" id="173990"/>
    <lineage>
        <taxon>Bacteria</taxon>
        <taxon>Pseudomonadati</taxon>
        <taxon>Pseudomonadota</taxon>
        <taxon>Gammaproteobacteria</taxon>
        <taxon>Chromatiales</taxon>
        <taxon>Chromatiaceae</taxon>
        <taxon>Rheinheimera</taxon>
    </lineage>
</organism>
<accession>A0A1H6N705</accession>